<name>A0AAN8QWT3_9TELE</name>
<proteinExistence type="predicted"/>
<reference evidence="1 2" key="1">
    <citation type="submission" date="2021-04" db="EMBL/GenBank/DDBJ databases">
        <authorList>
            <person name="De Guttry C."/>
            <person name="Zahm M."/>
            <person name="Klopp C."/>
            <person name="Cabau C."/>
            <person name="Louis A."/>
            <person name="Berthelot C."/>
            <person name="Parey E."/>
            <person name="Roest Crollius H."/>
            <person name="Montfort J."/>
            <person name="Robinson-Rechavi M."/>
            <person name="Bucao C."/>
            <person name="Bouchez O."/>
            <person name="Gislard M."/>
            <person name="Lluch J."/>
            <person name="Milhes M."/>
            <person name="Lampietro C."/>
            <person name="Lopez Roques C."/>
            <person name="Donnadieu C."/>
            <person name="Braasch I."/>
            <person name="Desvignes T."/>
            <person name="Postlethwait J."/>
            <person name="Bobe J."/>
            <person name="Wedekind C."/>
            <person name="Guiguen Y."/>
        </authorList>
    </citation>
    <scope>NUCLEOTIDE SEQUENCE [LARGE SCALE GENOMIC DNA]</scope>
    <source>
        <strain evidence="1">Cs_M1</strain>
        <tissue evidence="1">Blood</tissue>
    </source>
</reference>
<evidence type="ECO:0000313" key="1">
    <source>
        <dbReference type="EMBL" id="KAK6314541.1"/>
    </source>
</evidence>
<gene>
    <name evidence="1" type="ORF">J4Q44_G00140700</name>
</gene>
<evidence type="ECO:0000313" key="2">
    <source>
        <dbReference type="Proteomes" id="UP001356427"/>
    </source>
</evidence>
<sequence length="67" mass="7601">MRCLLTMIVILEKSSEEQESGTHQNPKMRCPVILSDLRMGWLADLETQTLVQPIVVKQTMQANPATF</sequence>
<comment type="caution">
    <text evidence="1">The sequence shown here is derived from an EMBL/GenBank/DDBJ whole genome shotgun (WGS) entry which is preliminary data.</text>
</comment>
<organism evidence="1 2">
    <name type="scientific">Coregonus suidteri</name>
    <dbReference type="NCBI Taxonomy" id="861788"/>
    <lineage>
        <taxon>Eukaryota</taxon>
        <taxon>Metazoa</taxon>
        <taxon>Chordata</taxon>
        <taxon>Craniata</taxon>
        <taxon>Vertebrata</taxon>
        <taxon>Euteleostomi</taxon>
        <taxon>Actinopterygii</taxon>
        <taxon>Neopterygii</taxon>
        <taxon>Teleostei</taxon>
        <taxon>Protacanthopterygii</taxon>
        <taxon>Salmoniformes</taxon>
        <taxon>Salmonidae</taxon>
        <taxon>Coregoninae</taxon>
        <taxon>Coregonus</taxon>
    </lineage>
</organism>
<keyword evidence="2" id="KW-1185">Reference proteome</keyword>
<dbReference type="Proteomes" id="UP001356427">
    <property type="component" value="Unassembled WGS sequence"/>
</dbReference>
<accession>A0AAN8QWT3</accession>
<protein>
    <submittedName>
        <fullName evidence="1">Uncharacterized protein</fullName>
    </submittedName>
</protein>
<dbReference type="AlphaFoldDB" id="A0AAN8QWT3"/>
<dbReference type="EMBL" id="JAGTTL010000012">
    <property type="protein sequence ID" value="KAK6314541.1"/>
    <property type="molecule type" value="Genomic_DNA"/>
</dbReference>